<comment type="caution">
    <text evidence="3">The sequence shown here is derived from an EMBL/GenBank/DDBJ whole genome shotgun (WGS) entry which is preliminary data.</text>
</comment>
<dbReference type="SUPFAM" id="SSF55811">
    <property type="entry name" value="Nudix"/>
    <property type="match status" value="1"/>
</dbReference>
<dbReference type="GO" id="GO:0016787">
    <property type="term" value="F:hydrolase activity"/>
    <property type="evidence" value="ECO:0007669"/>
    <property type="project" value="UniProtKB-KW"/>
</dbReference>
<accession>A0A7W0AS00</accession>
<evidence type="ECO:0000259" key="2">
    <source>
        <dbReference type="PROSITE" id="PS51462"/>
    </source>
</evidence>
<dbReference type="AlphaFoldDB" id="A0A7W0AS00"/>
<keyword evidence="1" id="KW-0378">Hydrolase</keyword>
<proteinExistence type="predicted"/>
<dbReference type="Pfam" id="PF00293">
    <property type="entry name" value="NUDIX"/>
    <property type="match status" value="1"/>
</dbReference>
<gene>
    <name evidence="3" type="ORF">H1B29_06335</name>
</gene>
<sequence>MTLGGSALSGETAQQAAMREVKEEIGLNLDLSEIMPAFTINFENGFDDTFLVVENINLEDIHFTDKEVQAVKWASYSDICQMIEHGTFIPYFDSKIRMCFEIRG</sequence>
<dbReference type="InterPro" id="IPR015797">
    <property type="entry name" value="NUDIX_hydrolase-like_dom_sf"/>
</dbReference>
<dbReference type="PROSITE" id="PS51462">
    <property type="entry name" value="NUDIX"/>
    <property type="match status" value="1"/>
</dbReference>
<protein>
    <submittedName>
        <fullName evidence="3">NUDIX domain-containing protein</fullName>
    </submittedName>
</protein>
<organism evidence="3 4">
    <name type="scientific">Streptococcus porcinus</name>
    <dbReference type="NCBI Taxonomy" id="1340"/>
    <lineage>
        <taxon>Bacteria</taxon>
        <taxon>Bacillati</taxon>
        <taxon>Bacillota</taxon>
        <taxon>Bacilli</taxon>
        <taxon>Lactobacillales</taxon>
        <taxon>Streptococcaceae</taxon>
        <taxon>Streptococcus</taxon>
    </lineage>
</organism>
<feature type="domain" description="Nudix hydrolase" evidence="2">
    <location>
        <begin position="1"/>
        <end position="96"/>
    </location>
</feature>
<dbReference type="RefSeq" id="WP_181460184.1">
    <property type="nucleotide sequence ID" value="NZ_JACEGE010000018.1"/>
</dbReference>
<dbReference type="EMBL" id="JACEGE010000018">
    <property type="protein sequence ID" value="MBA2796100.1"/>
    <property type="molecule type" value="Genomic_DNA"/>
</dbReference>
<evidence type="ECO:0000313" key="3">
    <source>
        <dbReference type="EMBL" id="MBA2796100.1"/>
    </source>
</evidence>
<evidence type="ECO:0000313" key="4">
    <source>
        <dbReference type="Proteomes" id="UP000524462"/>
    </source>
</evidence>
<dbReference type="InterPro" id="IPR020084">
    <property type="entry name" value="NUDIX_hydrolase_CS"/>
</dbReference>
<dbReference type="Proteomes" id="UP000524462">
    <property type="component" value="Unassembled WGS sequence"/>
</dbReference>
<dbReference type="InterPro" id="IPR000086">
    <property type="entry name" value="NUDIX_hydrolase_dom"/>
</dbReference>
<dbReference type="PROSITE" id="PS00893">
    <property type="entry name" value="NUDIX_BOX"/>
    <property type="match status" value="1"/>
</dbReference>
<name>A0A7W0AS00_STRPO</name>
<dbReference type="Gene3D" id="3.90.79.10">
    <property type="entry name" value="Nucleoside Triphosphate Pyrophosphohydrolase"/>
    <property type="match status" value="1"/>
</dbReference>
<reference evidence="3 4" key="1">
    <citation type="submission" date="2020-07" db="EMBL/GenBank/DDBJ databases">
        <title>Molecular and genomic characterization of Streptococcus porcinus isolated from diseased swine in Brazil.</title>
        <authorList>
            <person name="Moreno L.Z."/>
            <person name="Matajira C.E.C."/>
            <person name="Poor A.P."/>
            <person name="Dutra M.C."/>
            <person name="Moreno A.M."/>
        </authorList>
    </citation>
    <scope>NUCLEOTIDE SEQUENCE [LARGE SCALE GENOMIC DNA]</scope>
    <source>
        <strain evidence="3 4">SP0816-2</strain>
    </source>
</reference>
<evidence type="ECO:0000256" key="1">
    <source>
        <dbReference type="ARBA" id="ARBA00022801"/>
    </source>
</evidence>